<reference evidence="2 3" key="1">
    <citation type="journal article" date="2023" name="Nucleic Acids Res.">
        <title>The hologenome of Daphnia magna reveals possible DNA methylation and microbiome-mediated evolution of the host genome.</title>
        <authorList>
            <person name="Chaturvedi A."/>
            <person name="Li X."/>
            <person name="Dhandapani V."/>
            <person name="Marshall H."/>
            <person name="Kissane S."/>
            <person name="Cuenca-Cambronero M."/>
            <person name="Asole G."/>
            <person name="Calvet F."/>
            <person name="Ruiz-Romero M."/>
            <person name="Marangio P."/>
            <person name="Guigo R."/>
            <person name="Rago D."/>
            <person name="Mirbahai L."/>
            <person name="Eastwood N."/>
            <person name="Colbourne J.K."/>
            <person name="Zhou J."/>
            <person name="Mallon E."/>
            <person name="Orsini L."/>
        </authorList>
    </citation>
    <scope>NUCLEOTIDE SEQUENCE [LARGE SCALE GENOMIC DNA]</scope>
    <source>
        <strain evidence="2">LRV0_1</strain>
    </source>
</reference>
<feature type="region of interest" description="Disordered" evidence="1">
    <location>
        <begin position="15"/>
        <end position="46"/>
    </location>
</feature>
<keyword evidence="3" id="KW-1185">Reference proteome</keyword>
<evidence type="ECO:0000256" key="1">
    <source>
        <dbReference type="SAM" id="MobiDB-lite"/>
    </source>
</evidence>
<organism evidence="2 3">
    <name type="scientific">Daphnia magna</name>
    <dbReference type="NCBI Taxonomy" id="35525"/>
    <lineage>
        <taxon>Eukaryota</taxon>
        <taxon>Metazoa</taxon>
        <taxon>Ecdysozoa</taxon>
        <taxon>Arthropoda</taxon>
        <taxon>Crustacea</taxon>
        <taxon>Branchiopoda</taxon>
        <taxon>Diplostraca</taxon>
        <taxon>Cladocera</taxon>
        <taxon>Anomopoda</taxon>
        <taxon>Daphniidae</taxon>
        <taxon>Daphnia</taxon>
    </lineage>
</organism>
<gene>
    <name evidence="2" type="ORF">OUZ56_029139</name>
</gene>
<sequence length="72" mass="7762">MSLDHQKVQLHLVHLNSTRQSTTDSPGRVQGSGSGPSNHKLGVPSLVQHGPSPIYQHCRCRTVAAVQCLLPL</sequence>
<feature type="compositionally biased region" description="Polar residues" evidence="1">
    <location>
        <begin position="15"/>
        <end position="25"/>
    </location>
</feature>
<evidence type="ECO:0000313" key="2">
    <source>
        <dbReference type="EMBL" id="KAK4037102.1"/>
    </source>
</evidence>
<evidence type="ECO:0000313" key="3">
    <source>
        <dbReference type="Proteomes" id="UP001234178"/>
    </source>
</evidence>
<comment type="caution">
    <text evidence="2">The sequence shown here is derived from an EMBL/GenBank/DDBJ whole genome shotgun (WGS) entry which is preliminary data.</text>
</comment>
<dbReference type="EMBL" id="JAOYFB010000040">
    <property type="protein sequence ID" value="KAK4037102.1"/>
    <property type="molecule type" value="Genomic_DNA"/>
</dbReference>
<name>A0ABR0B5Z3_9CRUS</name>
<protein>
    <submittedName>
        <fullName evidence="2">Uncharacterized protein</fullName>
    </submittedName>
</protein>
<dbReference type="Proteomes" id="UP001234178">
    <property type="component" value="Unassembled WGS sequence"/>
</dbReference>
<accession>A0ABR0B5Z3</accession>
<proteinExistence type="predicted"/>